<keyword evidence="2" id="KW-1133">Transmembrane helix</keyword>
<dbReference type="PANTHER" id="PTHR30386:SF28">
    <property type="entry name" value="EXPORTED PROTEIN"/>
    <property type="match status" value="1"/>
</dbReference>
<name>A0A0W0XPM5_9GAMM</name>
<feature type="coiled-coil region" evidence="1">
    <location>
        <begin position="222"/>
        <end position="249"/>
    </location>
</feature>
<dbReference type="Gene3D" id="2.40.50.100">
    <property type="match status" value="2"/>
</dbReference>
<keyword evidence="4" id="KW-1185">Reference proteome</keyword>
<comment type="caution">
    <text evidence="3">The sequence shown here is derived from an EMBL/GenBank/DDBJ whole genome shotgun (WGS) entry which is preliminary data.</text>
</comment>
<keyword evidence="2" id="KW-0812">Transmembrane</keyword>
<evidence type="ECO:0000313" key="3">
    <source>
        <dbReference type="EMBL" id="KTD46542.1"/>
    </source>
</evidence>
<dbReference type="STRING" id="45073.Lqui_2467"/>
<dbReference type="InterPro" id="IPR022275">
    <property type="entry name" value="NHPM_bacteriocin_SS_HylD"/>
</dbReference>
<sequence>MSSDDPRSLFRKEALTHLSVPEQLNHAIVITSSKSWILLGSLSLLALGIALWSIFGTISTRVEGQGIILPNNEGLYNASAPAGEAYVSDLLVKLGDSVTSGQLLATLNNPALKEQIATQQQTLSLIEQKYQNLLKEAEAATKNRHQQVIKQNDYLQNVIKQQSENLIYAQELLEIRKAAFKKGLITKQEVVASWQQFYDTKKNIETTKKELLQNDMNEKAYLEEWQEKIRALDLKIRDKKQELDVLKSQYETGLHVYSPTKGTVTNIQVQLGDMVKDGMPVMSIAPSPDQLGVIAYVPADQGKKISTGMKALITPTVIKKEEYGSILGKVQYVSPYPSNSDSMEAVLKNTELVQHLTEKNLPIEIRILLEKDPETLSGFQWTSASGPPQIITAGTMVEINIIVRKQAPVTLFLPALKQLIGSD</sequence>
<accession>A0A0W0XPM5</accession>
<gene>
    <name evidence="3" type="primary">lssD_2</name>
    <name evidence="3" type="ORF">Lqui_2467</name>
</gene>
<dbReference type="PATRIC" id="fig|45073.5.peg.2609"/>
<evidence type="ECO:0000256" key="1">
    <source>
        <dbReference type="SAM" id="Coils"/>
    </source>
</evidence>
<organism evidence="3 4">
    <name type="scientific">Legionella quinlivanii</name>
    <dbReference type="NCBI Taxonomy" id="45073"/>
    <lineage>
        <taxon>Bacteria</taxon>
        <taxon>Pseudomonadati</taxon>
        <taxon>Pseudomonadota</taxon>
        <taxon>Gammaproteobacteria</taxon>
        <taxon>Legionellales</taxon>
        <taxon>Legionellaceae</taxon>
        <taxon>Legionella</taxon>
    </lineage>
</organism>
<keyword evidence="2" id="KW-0472">Membrane</keyword>
<dbReference type="RefSeq" id="WP_160037283.1">
    <property type="nucleotide sequence ID" value="NZ_CAAAIK010000008.1"/>
</dbReference>
<reference evidence="3 4" key="1">
    <citation type="submission" date="2015-11" db="EMBL/GenBank/DDBJ databases">
        <title>Genomic analysis of 38 Legionella species identifies large and diverse effector repertoires.</title>
        <authorList>
            <person name="Burstein D."/>
            <person name="Amaro F."/>
            <person name="Zusman T."/>
            <person name="Lifshitz Z."/>
            <person name="Cohen O."/>
            <person name="Gilbert J.A."/>
            <person name="Pupko T."/>
            <person name="Shuman H.A."/>
            <person name="Segal G."/>
        </authorList>
    </citation>
    <scope>NUCLEOTIDE SEQUENCE [LARGE SCALE GENOMIC DNA]</scope>
    <source>
        <strain evidence="3 4">CDC#1442-AUS-E</strain>
    </source>
</reference>
<dbReference type="PANTHER" id="PTHR30386">
    <property type="entry name" value="MEMBRANE FUSION SUBUNIT OF EMRAB-TOLC MULTIDRUG EFFLUX PUMP"/>
    <property type="match status" value="1"/>
</dbReference>
<proteinExistence type="predicted"/>
<keyword evidence="1" id="KW-0175">Coiled coil</keyword>
<dbReference type="EMBL" id="LNYS01000022">
    <property type="protein sequence ID" value="KTD46542.1"/>
    <property type="molecule type" value="Genomic_DNA"/>
</dbReference>
<dbReference type="AlphaFoldDB" id="A0A0W0XPM5"/>
<dbReference type="Proteomes" id="UP000054618">
    <property type="component" value="Unassembled WGS sequence"/>
</dbReference>
<feature type="transmembrane region" description="Helical" evidence="2">
    <location>
        <begin position="36"/>
        <end position="55"/>
    </location>
</feature>
<protein>
    <submittedName>
        <fullName evidence="3">Secretion system protein D</fullName>
    </submittedName>
</protein>
<dbReference type="InterPro" id="IPR050739">
    <property type="entry name" value="MFP"/>
</dbReference>
<evidence type="ECO:0000256" key="2">
    <source>
        <dbReference type="SAM" id="Phobius"/>
    </source>
</evidence>
<feature type="coiled-coil region" evidence="1">
    <location>
        <begin position="116"/>
        <end position="143"/>
    </location>
</feature>
<evidence type="ECO:0000313" key="4">
    <source>
        <dbReference type="Proteomes" id="UP000054618"/>
    </source>
</evidence>
<dbReference type="NCBIfam" id="TIGR03794">
    <property type="entry name" value="NHLM_micro_HlyD"/>
    <property type="match status" value="1"/>
</dbReference>